<dbReference type="RefSeq" id="WP_170125028.1">
    <property type="nucleotide sequence ID" value="NZ_QGGG01000003.1"/>
</dbReference>
<sequence length="186" mass="19476">MKFRSIDSRVVAGLALSSLMIVVAGCQSSGGGADSAAKPKVAESELRAYCPNVTLREGTAFFSTYAKGGQDDASKLVYQASIAQVTRACSRADGMLTLNVAIAGKVVPGPEGAPGKITMPIRVVAVQGMDQKVLYSKLHKFEVTVSDTSTATQFVFNDPAVTFPIPAEQNVQLYAGFDEGPPAKGK</sequence>
<dbReference type="PROSITE" id="PS51257">
    <property type="entry name" value="PROKAR_LIPOPROTEIN"/>
    <property type="match status" value="1"/>
</dbReference>
<dbReference type="Proteomes" id="UP000245396">
    <property type="component" value="Unassembled WGS sequence"/>
</dbReference>
<keyword evidence="3" id="KW-1185">Reference proteome</keyword>
<gene>
    <name evidence="2" type="ORF">C7441_103266</name>
</gene>
<feature type="signal peptide" evidence="1">
    <location>
        <begin position="1"/>
        <end position="24"/>
    </location>
</feature>
<name>A0A316C7C1_PSESE</name>
<feature type="chain" id="PRO_5016315521" description="Lipoprotein" evidence="1">
    <location>
        <begin position="25"/>
        <end position="186"/>
    </location>
</feature>
<evidence type="ECO:0008006" key="4">
    <source>
        <dbReference type="Google" id="ProtNLM"/>
    </source>
</evidence>
<keyword evidence="1" id="KW-0732">Signal</keyword>
<dbReference type="AlphaFoldDB" id="A0A316C7C1"/>
<evidence type="ECO:0000313" key="3">
    <source>
        <dbReference type="Proteomes" id="UP000245396"/>
    </source>
</evidence>
<dbReference type="EMBL" id="QGGG01000003">
    <property type="protein sequence ID" value="PWJ85408.1"/>
    <property type="molecule type" value="Genomic_DNA"/>
</dbReference>
<evidence type="ECO:0000313" key="2">
    <source>
        <dbReference type="EMBL" id="PWJ85408.1"/>
    </source>
</evidence>
<organism evidence="2 3">
    <name type="scientific">Pseudaminobacter salicylatoxidans</name>
    <dbReference type="NCBI Taxonomy" id="93369"/>
    <lineage>
        <taxon>Bacteria</taxon>
        <taxon>Pseudomonadati</taxon>
        <taxon>Pseudomonadota</taxon>
        <taxon>Alphaproteobacteria</taxon>
        <taxon>Hyphomicrobiales</taxon>
        <taxon>Phyllobacteriaceae</taxon>
        <taxon>Pseudaminobacter</taxon>
    </lineage>
</organism>
<protein>
    <recommendedName>
        <fullName evidence="4">Lipoprotein</fullName>
    </recommendedName>
</protein>
<accession>A0A316C7C1</accession>
<proteinExistence type="predicted"/>
<dbReference type="STRING" id="1192868.GCA_000304395_00034"/>
<reference evidence="2 3" key="1">
    <citation type="submission" date="2018-05" db="EMBL/GenBank/DDBJ databases">
        <title>Genomic Encyclopedia of Type Strains, Phase IV (KMG-IV): sequencing the most valuable type-strain genomes for metagenomic binning, comparative biology and taxonomic classification.</title>
        <authorList>
            <person name="Goeker M."/>
        </authorList>
    </citation>
    <scope>NUCLEOTIDE SEQUENCE [LARGE SCALE GENOMIC DNA]</scope>
    <source>
        <strain evidence="2 3">DSM 6986</strain>
    </source>
</reference>
<evidence type="ECO:0000256" key="1">
    <source>
        <dbReference type="SAM" id="SignalP"/>
    </source>
</evidence>
<comment type="caution">
    <text evidence="2">The sequence shown here is derived from an EMBL/GenBank/DDBJ whole genome shotgun (WGS) entry which is preliminary data.</text>
</comment>